<feature type="domain" description="SAP" evidence="2">
    <location>
        <begin position="254"/>
        <end position="288"/>
    </location>
</feature>
<evidence type="ECO:0000313" key="4">
    <source>
        <dbReference type="Proteomes" id="UP000444721"/>
    </source>
</evidence>
<evidence type="ECO:0000313" key="3">
    <source>
        <dbReference type="EMBL" id="KAF0982253.1"/>
    </source>
</evidence>
<feature type="compositionally biased region" description="Low complexity" evidence="1">
    <location>
        <begin position="67"/>
        <end position="81"/>
    </location>
</feature>
<keyword evidence="4" id="KW-1185">Reference proteome</keyword>
<dbReference type="VEuPathDB" id="AmoebaDB:FDP41_011658"/>
<dbReference type="VEuPathDB" id="AmoebaDB:NfTy_016890"/>
<feature type="region of interest" description="Disordered" evidence="1">
    <location>
        <begin position="1"/>
        <end position="81"/>
    </location>
</feature>
<dbReference type="Proteomes" id="UP000444721">
    <property type="component" value="Unassembled WGS sequence"/>
</dbReference>
<dbReference type="VEuPathDB" id="AmoebaDB:NF0092240"/>
<accession>A0A6A5BW07</accession>
<feature type="compositionally biased region" description="Polar residues" evidence="1">
    <location>
        <begin position="390"/>
        <end position="401"/>
    </location>
</feature>
<dbReference type="InterPro" id="IPR036361">
    <property type="entry name" value="SAP_dom_sf"/>
</dbReference>
<feature type="compositionally biased region" description="Polar residues" evidence="1">
    <location>
        <begin position="37"/>
        <end position="66"/>
    </location>
</feature>
<dbReference type="RefSeq" id="XP_044566966.1">
    <property type="nucleotide sequence ID" value="XM_044702090.1"/>
</dbReference>
<feature type="compositionally biased region" description="Low complexity" evidence="1">
    <location>
        <begin position="15"/>
        <end position="31"/>
    </location>
</feature>
<feature type="compositionally biased region" description="Polar residues" evidence="1">
    <location>
        <begin position="1"/>
        <end position="12"/>
    </location>
</feature>
<protein>
    <recommendedName>
        <fullName evidence="2">SAP domain-containing protein</fullName>
    </recommendedName>
</protein>
<dbReference type="OrthoDB" id="10448119at2759"/>
<feature type="compositionally biased region" description="Acidic residues" evidence="1">
    <location>
        <begin position="356"/>
        <end position="372"/>
    </location>
</feature>
<reference evidence="3 4" key="1">
    <citation type="journal article" date="2019" name="Sci. Rep.">
        <title>Nanopore sequencing improves the draft genome of the human pathogenic amoeba Naegleria fowleri.</title>
        <authorList>
            <person name="Liechti N."/>
            <person name="Schurch N."/>
            <person name="Bruggmann R."/>
            <person name="Wittwer M."/>
        </authorList>
    </citation>
    <scope>NUCLEOTIDE SEQUENCE [LARGE SCALE GENOMIC DNA]</scope>
    <source>
        <strain evidence="3 4">ATCC 30894</strain>
    </source>
</reference>
<feature type="compositionally biased region" description="Low complexity" evidence="1">
    <location>
        <begin position="101"/>
        <end position="111"/>
    </location>
</feature>
<dbReference type="AlphaFoldDB" id="A0A6A5BW07"/>
<feature type="region of interest" description="Disordered" evidence="1">
    <location>
        <begin position="101"/>
        <end position="141"/>
    </location>
</feature>
<dbReference type="EMBL" id="VFQX01000010">
    <property type="protein sequence ID" value="KAF0982253.1"/>
    <property type="molecule type" value="Genomic_DNA"/>
</dbReference>
<proteinExistence type="predicted"/>
<comment type="caution">
    <text evidence="3">The sequence shown here is derived from an EMBL/GenBank/DDBJ whole genome shotgun (WGS) entry which is preliminary data.</text>
</comment>
<dbReference type="InterPro" id="IPR003034">
    <property type="entry name" value="SAP_dom"/>
</dbReference>
<gene>
    <name evidence="3" type="ORF">FDP41_011658</name>
</gene>
<feature type="compositionally biased region" description="Polar residues" evidence="1">
    <location>
        <begin position="112"/>
        <end position="132"/>
    </location>
</feature>
<dbReference type="SUPFAM" id="SSF68906">
    <property type="entry name" value="SAP domain"/>
    <property type="match status" value="1"/>
</dbReference>
<feature type="compositionally biased region" description="Basic residues" evidence="1">
    <location>
        <begin position="339"/>
        <end position="352"/>
    </location>
</feature>
<name>A0A6A5BW07_NAEFO</name>
<evidence type="ECO:0000259" key="2">
    <source>
        <dbReference type="PROSITE" id="PS50800"/>
    </source>
</evidence>
<feature type="region of interest" description="Disordered" evidence="1">
    <location>
        <begin position="308"/>
        <end position="401"/>
    </location>
</feature>
<sequence length="469" mass="51613">MSTSPMVTSGDQWSKPATTNTPATTVKTNNTLLAEGTDQQNMENLPSASTTASTGDTNAQAASTSMTEPKNPTEPTEPPTTQAEEILTQNVSEVRFEQISTAATTTTTADTSKTQEPSAMTFEDVTSNTSTGEPSEEHPPIITEETTSPVTATGGGTEEVAKQRVETTTMMAPSHQPAHTTTASVTVMSGDENTDDPLRANYLNKSFYHLKDVDEETLNSYCKYFGENVEGLTSKYRKLARLISHYPNFVRRGMERFTLDNLKEMCQELNLSTEGKKSILIDHLFDYYMNIHKGDSLEMMVTNEAGTTTTARVKKTSPKLGEEKEAAEEEAAGPTRTRAAPRKARTQRGKTKKAMEEEEEEEEGAAAEEEEESAHGPSGTSTKKRKMSHADTTTAQETSISKSEFLRLARELRFTVDDREHVAHQKGELHGSFGWHYSGKSNIVLDRYNVPVTITLNVVVNKSGRKKEE</sequence>
<dbReference type="GeneID" id="68118873"/>
<organism evidence="3 4">
    <name type="scientific">Naegleria fowleri</name>
    <name type="common">Brain eating amoeba</name>
    <dbReference type="NCBI Taxonomy" id="5763"/>
    <lineage>
        <taxon>Eukaryota</taxon>
        <taxon>Discoba</taxon>
        <taxon>Heterolobosea</taxon>
        <taxon>Tetramitia</taxon>
        <taxon>Eutetramitia</taxon>
        <taxon>Vahlkampfiidae</taxon>
        <taxon>Naegleria</taxon>
    </lineage>
</organism>
<evidence type="ECO:0000256" key="1">
    <source>
        <dbReference type="SAM" id="MobiDB-lite"/>
    </source>
</evidence>
<dbReference type="PROSITE" id="PS50800">
    <property type="entry name" value="SAP"/>
    <property type="match status" value="1"/>
</dbReference>